<comment type="caution">
    <text evidence="12">The sequence shown here is derived from an EMBL/GenBank/DDBJ whole genome shotgun (WGS) entry which is preliminary data.</text>
</comment>
<feature type="domain" description="CBS" evidence="10">
    <location>
        <begin position="254"/>
        <end position="311"/>
    </location>
</feature>
<evidence type="ECO:0000256" key="1">
    <source>
        <dbReference type="ARBA" id="ARBA00004141"/>
    </source>
</evidence>
<dbReference type="InterPro" id="IPR002550">
    <property type="entry name" value="CNNM"/>
</dbReference>
<dbReference type="Pfam" id="PF01595">
    <property type="entry name" value="CNNM"/>
    <property type="match status" value="1"/>
</dbReference>
<dbReference type="Pfam" id="PF03471">
    <property type="entry name" value="CorC_HlyC"/>
    <property type="match status" value="1"/>
</dbReference>
<evidence type="ECO:0000256" key="6">
    <source>
        <dbReference type="ARBA" id="ARBA00023136"/>
    </source>
</evidence>
<evidence type="ECO:0000256" key="8">
    <source>
        <dbReference type="PROSITE-ProRule" id="PRU01193"/>
    </source>
</evidence>
<evidence type="ECO:0000256" key="3">
    <source>
        <dbReference type="ARBA" id="ARBA00022737"/>
    </source>
</evidence>
<dbReference type="Gene3D" id="3.30.465.10">
    <property type="match status" value="1"/>
</dbReference>
<feature type="transmembrane region" description="Helical" evidence="9">
    <location>
        <begin position="37"/>
        <end position="60"/>
    </location>
</feature>
<reference evidence="13" key="1">
    <citation type="submission" date="2016-04" db="EMBL/GenBank/DDBJ databases">
        <title>Draft genome sequence of Paludibacter jiangxiensis strain NM7.</title>
        <authorList>
            <person name="Qiu Y."/>
            <person name="Matsuura N."/>
            <person name="Ohashi A."/>
            <person name="Tourlousse M.D."/>
            <person name="Sekiguchi Y."/>
        </authorList>
    </citation>
    <scope>NUCLEOTIDE SEQUENCE [LARGE SCALE GENOMIC DNA]</scope>
    <source>
        <strain evidence="13">NM7</strain>
    </source>
</reference>
<keyword evidence="13" id="KW-1185">Reference proteome</keyword>
<dbReference type="Gene3D" id="3.10.580.10">
    <property type="entry name" value="CBS-domain"/>
    <property type="match status" value="1"/>
</dbReference>
<feature type="transmembrane region" description="Helical" evidence="9">
    <location>
        <begin position="72"/>
        <end position="92"/>
    </location>
</feature>
<keyword evidence="2 8" id="KW-0812">Transmembrane</keyword>
<dbReference type="PROSITE" id="PS51846">
    <property type="entry name" value="CNNM"/>
    <property type="match status" value="1"/>
</dbReference>
<evidence type="ECO:0000313" key="12">
    <source>
        <dbReference type="EMBL" id="GAT64088.1"/>
    </source>
</evidence>
<dbReference type="InterPro" id="IPR005170">
    <property type="entry name" value="Transptr-assoc_dom"/>
</dbReference>
<keyword evidence="5 7" id="KW-0129">CBS domain</keyword>
<dbReference type="GO" id="GO:0005886">
    <property type="term" value="C:plasma membrane"/>
    <property type="evidence" value="ECO:0007669"/>
    <property type="project" value="TreeGrafter"/>
</dbReference>
<dbReference type="PROSITE" id="PS51371">
    <property type="entry name" value="CBS"/>
    <property type="match status" value="1"/>
</dbReference>
<dbReference type="InterPro" id="IPR000644">
    <property type="entry name" value="CBS_dom"/>
</dbReference>
<proteinExistence type="predicted"/>
<dbReference type="InterPro" id="IPR036318">
    <property type="entry name" value="FAD-bd_PCMH-like_sf"/>
</dbReference>
<sequence length="398" mass="45804">MEIAYISSNKLRFELEKSQSHVTNFFLSIFYRYPEQFITTTLVGNNIALVIFSIMTAQLMHPLLLTVTGSDLFITLIETALATAFILLAGEYIPKIIFRSNPNLWLRIFSPLFFLFYIVLYPISKISVWVSIFLLRTVGVKVNSKHHHVFSRIDLDHLIQESIDHQDEEQDLDTEVKIFQNALDFSSVKLRDCMVPRTEIIAIDEAEASLQQLKQLFIETGHSKILIYQNNIDSIIGSIHSSEMLRHPDTWTEHINDVPIVPETMQANKLMKLFNQQKKSIAVVVDEYGGTAGIVTLEDILEEIFGEIEDEHDRSGLISKKLENGEYILSGRMEIDQVNELFDLEIPESDEYSTIAGFILSHYQNLPKANETIKVLHFTFRILKVENNRIDLVKLRLN</sequence>
<keyword evidence="3" id="KW-0677">Repeat</keyword>
<dbReference type="InterPro" id="IPR046342">
    <property type="entry name" value="CBS_dom_sf"/>
</dbReference>
<dbReference type="SUPFAM" id="SSF54631">
    <property type="entry name" value="CBS-domain pair"/>
    <property type="match status" value="1"/>
</dbReference>
<evidence type="ECO:0000256" key="9">
    <source>
        <dbReference type="SAM" id="Phobius"/>
    </source>
</evidence>
<dbReference type="PANTHER" id="PTHR22777:SF17">
    <property type="entry name" value="UPF0053 PROTEIN SLL0260"/>
    <property type="match status" value="1"/>
</dbReference>
<evidence type="ECO:0000259" key="11">
    <source>
        <dbReference type="PROSITE" id="PS51846"/>
    </source>
</evidence>
<dbReference type="PANTHER" id="PTHR22777">
    <property type="entry name" value="HEMOLYSIN-RELATED"/>
    <property type="match status" value="1"/>
</dbReference>
<evidence type="ECO:0000256" key="5">
    <source>
        <dbReference type="ARBA" id="ARBA00023122"/>
    </source>
</evidence>
<dbReference type="Proteomes" id="UP000076586">
    <property type="component" value="Unassembled WGS sequence"/>
</dbReference>
<accession>A0A171APW8</accession>
<name>A0A171APW8_9BACT</name>
<dbReference type="AlphaFoldDB" id="A0A171APW8"/>
<dbReference type="CDD" id="cd04590">
    <property type="entry name" value="CBS_pair_CorC_HlyC_assoc"/>
    <property type="match status" value="1"/>
</dbReference>
<comment type="subcellular location">
    <subcellularLocation>
        <location evidence="1">Membrane</location>
        <topology evidence="1">Multi-pass membrane protein</topology>
    </subcellularLocation>
</comment>
<dbReference type="SMART" id="SM01091">
    <property type="entry name" value="CorC_HlyC"/>
    <property type="match status" value="1"/>
</dbReference>
<reference evidence="13" key="2">
    <citation type="journal article" date="2017" name="Genome Announc.">
        <title>Draft genome sequence of Paludibacter jiangxiensis NM7(T), a propionate-producing fermentative bacterium.</title>
        <authorList>
            <person name="Qiu Y.-L."/>
            <person name="Tourlousse D.M."/>
            <person name="Matsuura N."/>
            <person name="Ohashi A."/>
            <person name="Sekiguchi Y."/>
        </authorList>
    </citation>
    <scope>NUCLEOTIDE SEQUENCE [LARGE SCALE GENOMIC DNA]</scope>
    <source>
        <strain evidence="13">NM7</strain>
    </source>
</reference>
<evidence type="ECO:0000259" key="10">
    <source>
        <dbReference type="PROSITE" id="PS51371"/>
    </source>
</evidence>
<keyword evidence="6 8" id="KW-0472">Membrane</keyword>
<gene>
    <name evidence="12" type="ORF">PJIAN_4633</name>
</gene>
<dbReference type="SUPFAM" id="SSF56176">
    <property type="entry name" value="FAD-binding/transporter-associated domain-like"/>
    <property type="match status" value="1"/>
</dbReference>
<keyword evidence="4 8" id="KW-1133">Transmembrane helix</keyword>
<feature type="domain" description="CNNM transmembrane" evidence="11">
    <location>
        <begin position="1"/>
        <end position="176"/>
    </location>
</feature>
<dbReference type="InterPro" id="IPR044751">
    <property type="entry name" value="Ion_transp-like_CBS"/>
</dbReference>
<protein>
    <submittedName>
        <fullName evidence="12">Hemolysin</fullName>
    </submittedName>
</protein>
<organism evidence="12 13">
    <name type="scientific">Paludibacter jiangxiensis</name>
    <dbReference type="NCBI Taxonomy" id="681398"/>
    <lineage>
        <taxon>Bacteria</taxon>
        <taxon>Pseudomonadati</taxon>
        <taxon>Bacteroidota</taxon>
        <taxon>Bacteroidia</taxon>
        <taxon>Bacteroidales</taxon>
        <taxon>Paludibacteraceae</taxon>
        <taxon>Paludibacter</taxon>
    </lineage>
</organism>
<dbReference type="GO" id="GO:0050660">
    <property type="term" value="F:flavin adenine dinucleotide binding"/>
    <property type="evidence" value="ECO:0007669"/>
    <property type="project" value="InterPro"/>
</dbReference>
<dbReference type="EMBL" id="BDCR01000004">
    <property type="protein sequence ID" value="GAT64088.1"/>
    <property type="molecule type" value="Genomic_DNA"/>
</dbReference>
<evidence type="ECO:0000313" key="13">
    <source>
        <dbReference type="Proteomes" id="UP000076586"/>
    </source>
</evidence>
<evidence type="ECO:0000256" key="4">
    <source>
        <dbReference type="ARBA" id="ARBA00022989"/>
    </source>
</evidence>
<dbReference type="Pfam" id="PF00571">
    <property type="entry name" value="CBS"/>
    <property type="match status" value="1"/>
</dbReference>
<dbReference type="InterPro" id="IPR016169">
    <property type="entry name" value="FAD-bd_PCMH_sub2"/>
</dbReference>
<evidence type="ECO:0000256" key="2">
    <source>
        <dbReference type="ARBA" id="ARBA00022692"/>
    </source>
</evidence>
<evidence type="ECO:0000256" key="7">
    <source>
        <dbReference type="PROSITE-ProRule" id="PRU00703"/>
    </source>
</evidence>
<dbReference type="STRING" id="681398.PJIAN_4633"/>